<dbReference type="EMBL" id="JAEHOE010000033">
    <property type="protein sequence ID" value="KAG2494135.1"/>
    <property type="molecule type" value="Genomic_DNA"/>
</dbReference>
<dbReference type="Proteomes" id="UP000612055">
    <property type="component" value="Unassembled WGS sequence"/>
</dbReference>
<feature type="compositionally biased region" description="Low complexity" evidence="1">
    <location>
        <begin position="153"/>
        <end position="162"/>
    </location>
</feature>
<evidence type="ECO:0000313" key="3">
    <source>
        <dbReference type="Proteomes" id="UP000612055"/>
    </source>
</evidence>
<evidence type="ECO:0000256" key="1">
    <source>
        <dbReference type="SAM" id="MobiDB-lite"/>
    </source>
</evidence>
<name>A0A835Y830_9CHLO</name>
<protein>
    <submittedName>
        <fullName evidence="2">Uncharacterized protein</fullName>
    </submittedName>
</protein>
<keyword evidence="3" id="KW-1185">Reference proteome</keyword>
<organism evidence="2 3">
    <name type="scientific">Edaphochlamys debaryana</name>
    <dbReference type="NCBI Taxonomy" id="47281"/>
    <lineage>
        <taxon>Eukaryota</taxon>
        <taxon>Viridiplantae</taxon>
        <taxon>Chlorophyta</taxon>
        <taxon>core chlorophytes</taxon>
        <taxon>Chlorophyceae</taxon>
        <taxon>CS clade</taxon>
        <taxon>Chlamydomonadales</taxon>
        <taxon>Chlamydomonadales incertae sedis</taxon>
        <taxon>Edaphochlamys</taxon>
    </lineage>
</organism>
<accession>A0A835Y830</accession>
<feature type="region of interest" description="Disordered" evidence="1">
    <location>
        <begin position="125"/>
        <end position="187"/>
    </location>
</feature>
<proteinExistence type="predicted"/>
<comment type="caution">
    <text evidence="2">The sequence shown here is derived from an EMBL/GenBank/DDBJ whole genome shotgun (WGS) entry which is preliminary data.</text>
</comment>
<reference evidence="2" key="1">
    <citation type="journal article" date="2020" name="bioRxiv">
        <title>Comparative genomics of Chlamydomonas.</title>
        <authorList>
            <person name="Craig R.J."/>
            <person name="Hasan A.R."/>
            <person name="Ness R.W."/>
            <person name="Keightley P.D."/>
        </authorList>
    </citation>
    <scope>NUCLEOTIDE SEQUENCE</scope>
    <source>
        <strain evidence="2">CCAP 11/70</strain>
    </source>
</reference>
<dbReference type="AlphaFoldDB" id="A0A835Y830"/>
<evidence type="ECO:0000313" key="2">
    <source>
        <dbReference type="EMBL" id="KAG2494135.1"/>
    </source>
</evidence>
<gene>
    <name evidence="2" type="ORF">HYH03_007773</name>
</gene>
<sequence>MLGSVLGMYEAKTPQSMKILGLPKVRAQVLLEYLAINQMRKWPEDDVVVLFGDLEETYAVHAGRNDTDKAPRSLHVAGPAHLSTMAALMRALLSTERRCAATVASMQGAGSSGCAGTTISGGSNRHGGSFSSRGGGAASSELEATDSGGGAGSNRHGGSFSSRGGGAASSELEATDSGGGAGSYGSKDAHSNCGGGFDGDEGLLEAAQANFDAQVFMRALRDPVVFKGLGMRQPLASFQPLTLEENKERIRPWEN</sequence>